<accession>A0A0E3XLQ4</accession>
<dbReference type="Proteomes" id="UP000179441">
    <property type="component" value="Unassembled WGS sequence"/>
</dbReference>
<reference evidence="2 3" key="1">
    <citation type="submission" date="2016-10" db="EMBL/GenBank/DDBJ databases">
        <title>Evaluation of Human, Veterinary and Environmental Mycobacterium chelonae Isolates by Core Genome Phylogenomic Analysis, Targeted Gene Comparison, and Anti-microbial Susceptibility Patterns: A Tale of Mistaken Identities.</title>
        <authorList>
            <person name="Fogelson S.B."/>
            <person name="Camus A.C."/>
            <person name="Lorenz W."/>
            <person name="Vasireddy R."/>
            <person name="Vasireddy S."/>
            <person name="Smith T."/>
            <person name="Brown-Elliott B.A."/>
            <person name="Wallace R.J.Jr."/>
            <person name="Hasan N.A."/>
            <person name="Reischl U."/>
            <person name="Sanchez S."/>
        </authorList>
    </citation>
    <scope>NUCLEOTIDE SEQUENCE [LARGE SCALE GENOMIC DNA]</scope>
    <source>
        <strain evidence="2 3">15518</strain>
    </source>
</reference>
<dbReference type="GO" id="GO:0016746">
    <property type="term" value="F:acyltransferase activity"/>
    <property type="evidence" value="ECO:0007669"/>
    <property type="project" value="InterPro"/>
</dbReference>
<protein>
    <submittedName>
        <fullName evidence="2">Beta-ketoacyl synthase</fullName>
    </submittedName>
</protein>
<name>A0A0E3XLQ4_MYCCH</name>
<dbReference type="UniPathway" id="UPA00915"/>
<dbReference type="SUPFAM" id="SSF53901">
    <property type="entry name" value="Thiolase-like"/>
    <property type="match status" value="2"/>
</dbReference>
<evidence type="ECO:0000313" key="2">
    <source>
        <dbReference type="EMBL" id="OHU77806.1"/>
    </source>
</evidence>
<dbReference type="GeneID" id="31678925"/>
<dbReference type="RefSeq" id="WP_030094853.1">
    <property type="nucleotide sequence ID" value="NZ_CP010946.1"/>
</dbReference>
<evidence type="ECO:0000313" key="3">
    <source>
        <dbReference type="Proteomes" id="UP000179441"/>
    </source>
</evidence>
<keyword evidence="3" id="KW-1185">Reference proteome</keyword>
<proteinExistence type="predicted"/>
<comment type="caution">
    <text evidence="2">The sequence shown here is derived from an EMBL/GenBank/DDBJ whole genome shotgun (WGS) entry which is preliminary data.</text>
</comment>
<dbReference type="EMBL" id="MLIS01000001">
    <property type="protein sequence ID" value="OHU77806.1"/>
    <property type="molecule type" value="Genomic_DNA"/>
</dbReference>
<dbReference type="Pfam" id="PF00109">
    <property type="entry name" value="ketoacyl-synt"/>
    <property type="match status" value="1"/>
</dbReference>
<dbReference type="HOGENOM" id="CLU_070552_0_0_11"/>
<dbReference type="Gene3D" id="3.40.47.10">
    <property type="match status" value="1"/>
</dbReference>
<dbReference type="InterPro" id="IPR016039">
    <property type="entry name" value="Thiolase-like"/>
</dbReference>
<evidence type="ECO:0000259" key="1">
    <source>
        <dbReference type="Pfam" id="PF00109"/>
    </source>
</evidence>
<sequence length="380" mass="40138">MNQRLAVGLCNPGLYSATGLGVEAVWEALRIGKKSTVPNEFMFGPWSEIPEVFAVPDPDASTLGIHRKALRTTVKQTRLAMYGAQLSLKGISDVGRPEWGAYLGLPMVLSPLLPQCDTPDLGEVAQDPEKIAELYLRDIPPFFALTDSNNTVAGHIAILFGLTGPTSVYSPFSDAGMQALIEGALAVAEGDCETALVGAVSPSISPWLALQYDDLDWNGAIPGEAAAFFSVGQSSDVVLTGYSRGFATSQNRPEVLAETLRNALRMAELSVEDVGWILADSPWTDEVAHAQHAAISGVFNDQAPVFSAEQAIGVTGPAQPLVHVLLARHGLLRGLRLLPANGNGDDAVAEESLSNNQAVVVLSCGVQGQVCAVVVEKVAR</sequence>
<dbReference type="AlphaFoldDB" id="A0A0E3XLQ4"/>
<gene>
    <name evidence="2" type="ORF">BKG84_04785</name>
</gene>
<dbReference type="OrthoDB" id="4763365at2"/>
<dbReference type="PATRIC" id="fig|1774.35.peg.1309"/>
<dbReference type="InterPro" id="IPR014030">
    <property type="entry name" value="Ketoacyl_synth_N"/>
</dbReference>
<feature type="domain" description="Beta-ketoacyl synthase-like N-terminal" evidence="1">
    <location>
        <begin position="21"/>
        <end position="213"/>
    </location>
</feature>
<organism evidence="2 3">
    <name type="scientific">Mycobacteroides chelonae</name>
    <name type="common">Mycobacterium chelonae</name>
    <dbReference type="NCBI Taxonomy" id="1774"/>
    <lineage>
        <taxon>Bacteria</taxon>
        <taxon>Bacillati</taxon>
        <taxon>Actinomycetota</taxon>
        <taxon>Actinomycetes</taxon>
        <taxon>Mycobacteriales</taxon>
        <taxon>Mycobacteriaceae</taxon>
        <taxon>Mycobacteroides</taxon>
    </lineage>
</organism>